<sequence length="258" mass="28524">MTSILVAREAPPLLLHTMRLADTMLVLGHRLSEWTGQAPMLEEELALANAALDYIGQARSLYAYAATLEGKGRTEDDLAYLRDAPDWRNWLIAELPNGDFARTVLRQFLVAAFLQPWWHALAQSKDATLAAIAAKAEKEAAYHLRHAGEWVIRLGDGTAESHRRMEAALEELWSYTGEMFEADAADRALIEAGIVPDPETLRGAWADMVGRVLAEATLAMPGPAWMQSGGRRGVHTEHLGHLLAVMQHLPRSYPGAVW</sequence>
<dbReference type="InterPro" id="IPR052703">
    <property type="entry name" value="Aromatic_CoA_ox/epox"/>
</dbReference>
<dbReference type="InterPro" id="IPR011882">
    <property type="entry name" value="PaaC"/>
</dbReference>
<dbReference type="EC" id="1.14.13.149" evidence="1"/>
<dbReference type="NCBIfam" id="TIGR02158">
    <property type="entry name" value="PA_CoA_Oxy3"/>
    <property type="match status" value="1"/>
</dbReference>
<dbReference type="RefSeq" id="WP_305106989.1">
    <property type="nucleotide sequence ID" value="NZ_JAUTWS010000040.1"/>
</dbReference>
<gene>
    <name evidence="1" type="primary">paaC</name>
    <name evidence="1" type="ORF">Q7A36_27575</name>
</gene>
<evidence type="ECO:0000313" key="2">
    <source>
        <dbReference type="Proteomes" id="UP001243009"/>
    </source>
</evidence>
<dbReference type="Proteomes" id="UP001243009">
    <property type="component" value="Unassembled WGS sequence"/>
</dbReference>
<dbReference type="PANTHER" id="PTHR30458">
    <property type="entry name" value="PHENYLACETIC ACID DEGRADATION PROTEIN PAA"/>
    <property type="match status" value="1"/>
</dbReference>
<proteinExistence type="predicted"/>
<dbReference type="InterPro" id="IPR009078">
    <property type="entry name" value="Ferritin-like_SF"/>
</dbReference>
<evidence type="ECO:0000313" key="1">
    <source>
        <dbReference type="EMBL" id="MDO9712134.1"/>
    </source>
</evidence>
<dbReference type="EMBL" id="JAUTWS010000040">
    <property type="protein sequence ID" value="MDO9712134.1"/>
    <property type="molecule type" value="Genomic_DNA"/>
</dbReference>
<accession>A0ABT9E7I4</accession>
<organism evidence="1 2">
    <name type="scientific">Paracraurococcus lichenis</name>
    <dbReference type="NCBI Taxonomy" id="3064888"/>
    <lineage>
        <taxon>Bacteria</taxon>
        <taxon>Pseudomonadati</taxon>
        <taxon>Pseudomonadota</taxon>
        <taxon>Alphaproteobacteria</taxon>
        <taxon>Acetobacterales</taxon>
        <taxon>Roseomonadaceae</taxon>
        <taxon>Paracraurococcus</taxon>
    </lineage>
</organism>
<reference evidence="1 2" key="1">
    <citation type="submission" date="2023-08" db="EMBL/GenBank/DDBJ databases">
        <title>The draft genome sequence of Paracraurococcus sp. LOR1-02.</title>
        <authorList>
            <person name="Kingkaew E."/>
            <person name="Tanasupawat S."/>
        </authorList>
    </citation>
    <scope>NUCLEOTIDE SEQUENCE [LARGE SCALE GENOMIC DNA]</scope>
    <source>
        <strain evidence="1 2">LOR1-02</strain>
    </source>
</reference>
<dbReference type="Gene3D" id="1.20.1260.10">
    <property type="match status" value="1"/>
</dbReference>
<dbReference type="InterPro" id="IPR012347">
    <property type="entry name" value="Ferritin-like"/>
</dbReference>
<comment type="caution">
    <text evidence="1">The sequence shown here is derived from an EMBL/GenBank/DDBJ whole genome shotgun (WGS) entry which is preliminary data.</text>
</comment>
<dbReference type="Pfam" id="PF05138">
    <property type="entry name" value="PaaA_PaaC"/>
    <property type="match status" value="1"/>
</dbReference>
<protein>
    <submittedName>
        <fullName evidence="1">1,2-phenylacetyl-CoA epoxidase subunit PaaC</fullName>
        <ecNumber evidence="1">1.14.13.149</ecNumber>
    </submittedName>
</protein>
<dbReference type="PIRSF" id="PIRSF037834">
    <property type="entry name" value="PA_CoA_Oase3"/>
    <property type="match status" value="1"/>
</dbReference>
<dbReference type="InterPro" id="IPR007814">
    <property type="entry name" value="PaaA_PaaC"/>
</dbReference>
<dbReference type="PANTHER" id="PTHR30458:SF0">
    <property type="entry name" value="1,2-PHENYLACETYL-COA EPOXIDASE, SUBUNIT C"/>
    <property type="match status" value="1"/>
</dbReference>
<keyword evidence="2" id="KW-1185">Reference proteome</keyword>
<dbReference type="GO" id="GO:0097266">
    <property type="term" value="F:phenylacetyl-CoA 1,2-epoxidase activity"/>
    <property type="evidence" value="ECO:0007669"/>
    <property type="project" value="UniProtKB-EC"/>
</dbReference>
<dbReference type="SUPFAM" id="SSF47240">
    <property type="entry name" value="Ferritin-like"/>
    <property type="match status" value="1"/>
</dbReference>
<keyword evidence="1" id="KW-0560">Oxidoreductase</keyword>
<name>A0ABT9E7I4_9PROT</name>